<feature type="transmembrane region" description="Helical" evidence="6">
    <location>
        <begin position="238"/>
        <end position="258"/>
    </location>
</feature>
<keyword evidence="3 6" id="KW-0812">Transmembrane</keyword>
<feature type="transmembrane region" description="Helical" evidence="6">
    <location>
        <begin position="357"/>
        <end position="374"/>
    </location>
</feature>
<feature type="transmembrane region" description="Helical" evidence="6">
    <location>
        <begin position="70"/>
        <end position="89"/>
    </location>
</feature>
<dbReference type="InterPro" id="IPR011701">
    <property type="entry name" value="MFS"/>
</dbReference>
<feature type="transmembrane region" description="Helical" evidence="6">
    <location>
        <begin position="5"/>
        <end position="27"/>
    </location>
</feature>
<feature type="transmembrane region" description="Helical" evidence="6">
    <location>
        <begin position="270"/>
        <end position="301"/>
    </location>
</feature>
<feature type="transmembrane region" description="Helical" evidence="6">
    <location>
        <begin position="128"/>
        <end position="150"/>
    </location>
</feature>
<dbReference type="RefSeq" id="WP_346103026.1">
    <property type="nucleotide sequence ID" value="NZ_BAAAMU010000009.1"/>
</dbReference>
<feature type="transmembrane region" description="Helical" evidence="6">
    <location>
        <begin position="39"/>
        <end position="58"/>
    </location>
</feature>
<keyword evidence="4 6" id="KW-1133">Transmembrane helix</keyword>
<feature type="domain" description="Major facilitator superfamily (MFS) profile" evidence="7">
    <location>
        <begin position="4"/>
        <end position="381"/>
    </location>
</feature>
<dbReference type="Proteomes" id="UP001500064">
    <property type="component" value="Unassembled WGS sequence"/>
</dbReference>
<proteinExistence type="predicted"/>
<feature type="transmembrane region" description="Helical" evidence="6">
    <location>
        <begin position="331"/>
        <end position="350"/>
    </location>
</feature>
<evidence type="ECO:0000313" key="9">
    <source>
        <dbReference type="Proteomes" id="UP001500064"/>
    </source>
</evidence>
<gene>
    <name evidence="8" type="ORF">GCM10009733_017960</name>
</gene>
<dbReference type="InterPro" id="IPR020846">
    <property type="entry name" value="MFS_dom"/>
</dbReference>
<dbReference type="CDD" id="cd17324">
    <property type="entry name" value="MFS_NepI_like"/>
    <property type="match status" value="1"/>
</dbReference>
<protein>
    <submittedName>
        <fullName evidence="8">MFS transporter</fullName>
    </submittedName>
</protein>
<accession>A0ABN2EXZ8</accession>
<organism evidence="8 9">
    <name type="scientific">Nonomuraea maheshkhaliensis</name>
    <dbReference type="NCBI Taxonomy" id="419590"/>
    <lineage>
        <taxon>Bacteria</taxon>
        <taxon>Bacillati</taxon>
        <taxon>Actinomycetota</taxon>
        <taxon>Actinomycetes</taxon>
        <taxon>Streptosporangiales</taxon>
        <taxon>Streptosporangiaceae</taxon>
        <taxon>Nonomuraea</taxon>
    </lineage>
</organism>
<dbReference type="Gene3D" id="1.20.1250.20">
    <property type="entry name" value="MFS general substrate transporter like domains"/>
    <property type="match status" value="1"/>
</dbReference>
<evidence type="ECO:0000256" key="2">
    <source>
        <dbReference type="ARBA" id="ARBA00022475"/>
    </source>
</evidence>
<feature type="transmembrane region" description="Helical" evidence="6">
    <location>
        <begin position="200"/>
        <end position="218"/>
    </location>
</feature>
<evidence type="ECO:0000256" key="4">
    <source>
        <dbReference type="ARBA" id="ARBA00022989"/>
    </source>
</evidence>
<evidence type="ECO:0000256" key="1">
    <source>
        <dbReference type="ARBA" id="ARBA00004651"/>
    </source>
</evidence>
<dbReference type="EMBL" id="BAAAMU010000009">
    <property type="protein sequence ID" value="GAA1621770.1"/>
    <property type="molecule type" value="Genomic_DNA"/>
</dbReference>
<dbReference type="PANTHER" id="PTHR43124">
    <property type="entry name" value="PURINE EFFLUX PUMP PBUE"/>
    <property type="match status" value="1"/>
</dbReference>
<dbReference type="SUPFAM" id="SSF103473">
    <property type="entry name" value="MFS general substrate transporter"/>
    <property type="match status" value="1"/>
</dbReference>
<feature type="transmembrane region" description="Helical" evidence="6">
    <location>
        <begin position="156"/>
        <end position="180"/>
    </location>
</feature>
<dbReference type="Pfam" id="PF07690">
    <property type="entry name" value="MFS_1"/>
    <property type="match status" value="1"/>
</dbReference>
<evidence type="ECO:0000256" key="3">
    <source>
        <dbReference type="ARBA" id="ARBA00022692"/>
    </source>
</evidence>
<dbReference type="PROSITE" id="PS50850">
    <property type="entry name" value="MFS"/>
    <property type="match status" value="1"/>
</dbReference>
<dbReference type="PANTHER" id="PTHR43124:SF10">
    <property type="entry name" value="PURINE EFFLUX PUMP PBUE"/>
    <property type="match status" value="1"/>
</dbReference>
<feature type="transmembrane region" description="Helical" evidence="6">
    <location>
        <begin position="95"/>
        <end position="116"/>
    </location>
</feature>
<keyword evidence="5 6" id="KW-0472">Membrane</keyword>
<reference evidence="8 9" key="1">
    <citation type="journal article" date="2019" name="Int. J. Syst. Evol. Microbiol.">
        <title>The Global Catalogue of Microorganisms (GCM) 10K type strain sequencing project: providing services to taxonomists for standard genome sequencing and annotation.</title>
        <authorList>
            <consortium name="The Broad Institute Genomics Platform"/>
            <consortium name="The Broad Institute Genome Sequencing Center for Infectious Disease"/>
            <person name="Wu L."/>
            <person name="Ma J."/>
        </authorList>
    </citation>
    <scope>NUCLEOTIDE SEQUENCE [LARGE SCALE GENOMIC DNA]</scope>
    <source>
        <strain evidence="8 9">JCM 13929</strain>
    </source>
</reference>
<evidence type="ECO:0000259" key="7">
    <source>
        <dbReference type="PROSITE" id="PS50850"/>
    </source>
</evidence>
<dbReference type="InterPro" id="IPR050189">
    <property type="entry name" value="MFS_Efflux_Transporters"/>
</dbReference>
<keyword evidence="9" id="KW-1185">Reference proteome</keyword>
<sequence>MNAKLFTLASGNFVVGVSTFVIAPMLGRMSADLHAGRAVVGQLIVVYALAYALGGPLLTTLVGHRPPRQVLLVALAVFGVGNALTAVAMDFPGAAAARVIAGVGAGVYTANALAVTRRLVTGDRQGRAVAVVVGGLTTAIVLGLPIGAWLGSATNWRVVLGLLALLATLPMAGTLSLPALDGSPAVAIRQRVAPLRDRRVLATLLATWLCLTGSWTVYNFIDEVLLPATGGDPGRQFLTLLVFGAGAMAGNLLAGRLADRYGPGRTIAAAAPALTVAVLAVPLVAVTMPLVLLSVGAWAMLHWMVNVPQQLRVAAAAPDVAPIVLGLHQSAIYLGISAGGLVGAIGYSLAGRPGIGYAAFITGLLALTALWWSMRTRPDSGGAGTDDTQGSHTRS</sequence>
<evidence type="ECO:0000256" key="5">
    <source>
        <dbReference type="ARBA" id="ARBA00023136"/>
    </source>
</evidence>
<dbReference type="InterPro" id="IPR036259">
    <property type="entry name" value="MFS_trans_sf"/>
</dbReference>
<comment type="caution">
    <text evidence="8">The sequence shown here is derived from an EMBL/GenBank/DDBJ whole genome shotgun (WGS) entry which is preliminary data.</text>
</comment>
<name>A0ABN2EXZ8_9ACTN</name>
<comment type="subcellular location">
    <subcellularLocation>
        <location evidence="1">Cell membrane</location>
        <topology evidence="1">Multi-pass membrane protein</topology>
    </subcellularLocation>
</comment>
<evidence type="ECO:0000256" key="6">
    <source>
        <dbReference type="SAM" id="Phobius"/>
    </source>
</evidence>
<keyword evidence="2" id="KW-1003">Cell membrane</keyword>
<evidence type="ECO:0000313" key="8">
    <source>
        <dbReference type="EMBL" id="GAA1621770.1"/>
    </source>
</evidence>